<dbReference type="AlphaFoldDB" id="B9BH17"/>
<feature type="region of interest" description="Disordered" evidence="1">
    <location>
        <begin position="1"/>
        <end position="46"/>
    </location>
</feature>
<gene>
    <name evidence="2" type="ORF">BURMUCGD2_4453</name>
</gene>
<name>B9BH17_9BURK</name>
<protein>
    <submittedName>
        <fullName evidence="2">Uncharacterized protein</fullName>
    </submittedName>
</protein>
<proteinExistence type="predicted"/>
<accession>B9BH17</accession>
<dbReference type="EMBL" id="ACFC01000001">
    <property type="protein sequence ID" value="EEE09081.1"/>
    <property type="molecule type" value="Genomic_DNA"/>
</dbReference>
<organism evidence="2 3">
    <name type="scientific">Burkholderia multivorans CGD2</name>
    <dbReference type="NCBI Taxonomy" id="513052"/>
    <lineage>
        <taxon>Bacteria</taxon>
        <taxon>Pseudomonadati</taxon>
        <taxon>Pseudomonadota</taxon>
        <taxon>Betaproteobacteria</taxon>
        <taxon>Burkholderiales</taxon>
        <taxon>Burkholderiaceae</taxon>
        <taxon>Burkholderia</taxon>
        <taxon>Burkholderia cepacia complex</taxon>
    </lineage>
</organism>
<sequence length="46" mass="5107">MPRTPLRADSTGIRHAADDDERGNDRSHPTFERRSVSSPLRGSFGP</sequence>
<evidence type="ECO:0000313" key="3">
    <source>
        <dbReference type="Proteomes" id="UP000004535"/>
    </source>
</evidence>
<feature type="compositionally biased region" description="Basic and acidic residues" evidence="1">
    <location>
        <begin position="23"/>
        <end position="35"/>
    </location>
</feature>
<reference evidence="2 3" key="1">
    <citation type="journal article" date="2012" name="J. Bacteriol.">
        <title>Draft Genome Sequence Determination for Cystic Fibrosis and Chronic Granulomatous Disease Burkholderia multivorans Isolates.</title>
        <authorList>
            <person name="Varga J.J."/>
            <person name="Losada L."/>
            <person name="Zelazny A.M."/>
            <person name="Brinkac L."/>
            <person name="Harkins D."/>
            <person name="Radune D."/>
            <person name="Hostetler J."/>
            <person name="Sampaio E.P."/>
            <person name="Ronning C.M."/>
            <person name="Nierman W.C."/>
            <person name="Greenberg D.E."/>
            <person name="Holland S.M."/>
            <person name="Goldberg J.B."/>
        </authorList>
    </citation>
    <scope>NUCLEOTIDE SEQUENCE [LARGE SCALE GENOMIC DNA]</scope>
    <source>
        <strain evidence="2 3">CGD2</strain>
    </source>
</reference>
<dbReference type="Proteomes" id="UP000004535">
    <property type="component" value="Unassembled WGS sequence"/>
</dbReference>
<evidence type="ECO:0000313" key="2">
    <source>
        <dbReference type="EMBL" id="EEE09081.1"/>
    </source>
</evidence>
<comment type="caution">
    <text evidence="2">The sequence shown here is derived from an EMBL/GenBank/DDBJ whole genome shotgun (WGS) entry which is preliminary data.</text>
</comment>
<evidence type="ECO:0000256" key="1">
    <source>
        <dbReference type="SAM" id="MobiDB-lite"/>
    </source>
</evidence>